<organism evidence="1 2">
    <name type="scientific">Lusitaniella coriacea LEGE 07157</name>
    <dbReference type="NCBI Taxonomy" id="945747"/>
    <lineage>
        <taxon>Bacteria</taxon>
        <taxon>Bacillati</taxon>
        <taxon>Cyanobacteriota</taxon>
        <taxon>Cyanophyceae</taxon>
        <taxon>Spirulinales</taxon>
        <taxon>Lusitaniellaceae</taxon>
        <taxon>Lusitaniella</taxon>
    </lineage>
</organism>
<dbReference type="AlphaFoldDB" id="A0A8J7J598"/>
<evidence type="ECO:0000313" key="1">
    <source>
        <dbReference type="EMBL" id="MBE9117889.1"/>
    </source>
</evidence>
<gene>
    <name evidence="1" type="ORF">IQ249_18485</name>
</gene>
<accession>A0A8J7J598</accession>
<evidence type="ECO:0000313" key="2">
    <source>
        <dbReference type="Proteomes" id="UP000654482"/>
    </source>
</evidence>
<dbReference type="Proteomes" id="UP000654482">
    <property type="component" value="Unassembled WGS sequence"/>
</dbReference>
<sequence length="118" mass="13677">MDFTTVFQELKGILLPYGERLVVVADTDKDYHLNTSHVMKNKKPLFFAAAQIQKNYVSYHLMPIYVNPELLSPISVALRKRMQGKSCFNFSKVDISLFEELQQLTQFGFEDYVSKGYI</sequence>
<protein>
    <submittedName>
        <fullName evidence="1">Uncharacterized protein</fullName>
    </submittedName>
</protein>
<dbReference type="EMBL" id="JADEWZ010000033">
    <property type="protein sequence ID" value="MBE9117889.1"/>
    <property type="molecule type" value="Genomic_DNA"/>
</dbReference>
<reference evidence="1" key="1">
    <citation type="submission" date="2020-10" db="EMBL/GenBank/DDBJ databases">
        <authorList>
            <person name="Castelo-Branco R."/>
            <person name="Eusebio N."/>
            <person name="Adriana R."/>
            <person name="Vieira A."/>
            <person name="Brugerolle De Fraissinette N."/>
            <person name="Rezende De Castro R."/>
            <person name="Schneider M.P."/>
            <person name="Vasconcelos V."/>
            <person name="Leao P.N."/>
        </authorList>
    </citation>
    <scope>NUCLEOTIDE SEQUENCE</scope>
    <source>
        <strain evidence="1">LEGE 07157</strain>
    </source>
</reference>
<keyword evidence="2" id="KW-1185">Reference proteome</keyword>
<comment type="caution">
    <text evidence="1">The sequence shown here is derived from an EMBL/GenBank/DDBJ whole genome shotgun (WGS) entry which is preliminary data.</text>
</comment>
<name>A0A8J7J598_9CYAN</name>
<proteinExistence type="predicted"/>